<feature type="transmembrane region" description="Helical" evidence="9">
    <location>
        <begin position="171"/>
        <end position="202"/>
    </location>
</feature>
<dbReference type="STRING" id="332999.SAMN04488511_11336"/>
<feature type="transmembrane region" description="Helical" evidence="9">
    <location>
        <begin position="12"/>
        <end position="34"/>
    </location>
</feature>
<feature type="transmembrane region" description="Helical" evidence="9">
    <location>
        <begin position="247"/>
        <end position="264"/>
    </location>
</feature>
<evidence type="ECO:0000256" key="9">
    <source>
        <dbReference type="SAM" id="Phobius"/>
    </source>
</evidence>
<evidence type="ECO:0000256" key="6">
    <source>
        <dbReference type="ARBA" id="ARBA00022824"/>
    </source>
</evidence>
<keyword evidence="5 9" id="KW-0812">Transmembrane</keyword>
<feature type="transmembrane region" description="Helical" evidence="9">
    <location>
        <begin position="132"/>
        <end position="159"/>
    </location>
</feature>
<protein>
    <submittedName>
        <fullName evidence="10">Phosphatidylinositol glycan, class B</fullName>
    </submittedName>
</protein>
<evidence type="ECO:0000256" key="2">
    <source>
        <dbReference type="ARBA" id="ARBA00004586"/>
    </source>
</evidence>
<dbReference type="EMBL" id="FOJM01000013">
    <property type="protein sequence ID" value="SFA54147.1"/>
    <property type="molecule type" value="Genomic_DNA"/>
</dbReference>
<dbReference type="InterPro" id="IPR005599">
    <property type="entry name" value="GPI_mannosylTrfase"/>
</dbReference>
<evidence type="ECO:0000256" key="3">
    <source>
        <dbReference type="ARBA" id="ARBA00022676"/>
    </source>
</evidence>
<evidence type="ECO:0000313" key="10">
    <source>
        <dbReference type="EMBL" id="SFA54147.1"/>
    </source>
</evidence>
<keyword evidence="6" id="KW-0256">Endoplasmic reticulum</keyword>
<feature type="transmembrane region" description="Helical" evidence="9">
    <location>
        <begin position="271"/>
        <end position="287"/>
    </location>
</feature>
<feature type="transmembrane region" description="Helical" evidence="9">
    <location>
        <begin position="89"/>
        <end position="111"/>
    </location>
</feature>
<dbReference type="AlphaFoldDB" id="A0A1I0TQW2"/>
<dbReference type="GO" id="GO:0012505">
    <property type="term" value="C:endomembrane system"/>
    <property type="evidence" value="ECO:0007669"/>
    <property type="project" value="UniProtKB-SubCell"/>
</dbReference>
<dbReference type="RefSeq" id="WP_090985417.1">
    <property type="nucleotide sequence ID" value="NZ_FOJM01000013.1"/>
</dbReference>
<dbReference type="OrthoDB" id="620676at2"/>
<keyword evidence="8 9" id="KW-0472">Membrane</keyword>
<evidence type="ECO:0000256" key="7">
    <source>
        <dbReference type="ARBA" id="ARBA00022989"/>
    </source>
</evidence>
<evidence type="ECO:0000256" key="5">
    <source>
        <dbReference type="ARBA" id="ARBA00022692"/>
    </source>
</evidence>
<keyword evidence="4" id="KW-0808">Transferase</keyword>
<proteinExistence type="predicted"/>
<organism evidence="10 11">
    <name type="scientific">Pedobacter suwonensis</name>
    <dbReference type="NCBI Taxonomy" id="332999"/>
    <lineage>
        <taxon>Bacteria</taxon>
        <taxon>Pseudomonadati</taxon>
        <taxon>Bacteroidota</taxon>
        <taxon>Sphingobacteriia</taxon>
        <taxon>Sphingobacteriales</taxon>
        <taxon>Sphingobacteriaceae</taxon>
        <taxon>Pedobacter</taxon>
    </lineage>
</organism>
<feature type="transmembrane region" description="Helical" evidence="9">
    <location>
        <begin position="347"/>
        <end position="369"/>
    </location>
</feature>
<evidence type="ECO:0000313" key="11">
    <source>
        <dbReference type="Proteomes" id="UP000198836"/>
    </source>
</evidence>
<evidence type="ECO:0000256" key="8">
    <source>
        <dbReference type="ARBA" id="ARBA00023136"/>
    </source>
</evidence>
<dbReference type="Proteomes" id="UP000198836">
    <property type="component" value="Unassembled WGS sequence"/>
</dbReference>
<feature type="transmembrane region" description="Helical" evidence="9">
    <location>
        <begin position="293"/>
        <end position="309"/>
    </location>
</feature>
<keyword evidence="11" id="KW-1185">Reference proteome</keyword>
<dbReference type="PANTHER" id="PTHR22760">
    <property type="entry name" value="GLYCOSYLTRANSFERASE"/>
    <property type="match status" value="1"/>
</dbReference>
<dbReference type="GO" id="GO:0000030">
    <property type="term" value="F:mannosyltransferase activity"/>
    <property type="evidence" value="ECO:0007669"/>
    <property type="project" value="TreeGrafter"/>
</dbReference>
<evidence type="ECO:0000256" key="4">
    <source>
        <dbReference type="ARBA" id="ARBA00022679"/>
    </source>
</evidence>
<reference evidence="11" key="1">
    <citation type="submission" date="2016-10" db="EMBL/GenBank/DDBJ databases">
        <authorList>
            <person name="Varghese N."/>
            <person name="Submissions S."/>
        </authorList>
    </citation>
    <scope>NUCLEOTIDE SEQUENCE [LARGE SCALE GENOMIC DNA]</scope>
    <source>
        <strain evidence="11">DSM 18130</strain>
    </source>
</reference>
<keyword evidence="7 9" id="KW-1133">Transmembrane helix</keyword>
<feature type="transmembrane region" description="Helical" evidence="9">
    <location>
        <begin position="209"/>
        <end position="227"/>
    </location>
</feature>
<accession>A0A1I0TQW2</accession>
<evidence type="ECO:0000256" key="1">
    <source>
        <dbReference type="ARBA" id="ARBA00004127"/>
    </source>
</evidence>
<feature type="transmembrane region" description="Helical" evidence="9">
    <location>
        <begin position="316"/>
        <end position="335"/>
    </location>
</feature>
<dbReference type="Pfam" id="PF03901">
    <property type="entry name" value="Glyco_transf_22"/>
    <property type="match status" value="1"/>
</dbReference>
<name>A0A1I0TQW2_9SPHI</name>
<gene>
    <name evidence="10" type="ORF">SAMN04488511_11336</name>
</gene>
<sequence length="500" mass="58013">MENMINQRLKWFVYFVSAVCFIIAAFKSTGYYHFDEHYQIIEFALLKLGKTRPEDLAWEYAAKIRSTFQPTLVYLLFGGLKYAGVSSPYTLALILRLITGACYFTSVYFFIGASSHYFKANMHLFYIGISYMFWFIPFINVHFSSEIFAGIFFLAALSVSTNPKLKTNTDYLLIGFFLAISFLCRFQTALLSVGLIGYLIFIEKTHRKCLIMLIGTGLAVLLIGFMIDCWFYGEVVFTPYQYYYYNIVKKVAAAFGIAPWYYYFTYVFRSASYPLGFVILAALIYTICSAKYHIFSFVLIPFLLVHCIIEHKEGRFLFPIISLVPFMVTALIQSVTESLPRLKLARMVFYLFGFLLVGINILMLLLCTFKPAGPGRQELTAFIEKYYQNKPLTIYFNYRNNPYDPLDVPEKFYGRGNVKFQVLTDICQMEDLNFENRGRTVLFCTNTYNLDLSICKDLLKLKKFKQVASGVPPWIEKWKIYYPGPDADCTLVLYENKFYP</sequence>
<keyword evidence="3" id="KW-0328">Glycosyltransferase</keyword>
<comment type="subcellular location">
    <subcellularLocation>
        <location evidence="1">Endomembrane system</location>
        <topology evidence="1">Multi-pass membrane protein</topology>
    </subcellularLocation>
    <subcellularLocation>
        <location evidence="2">Endoplasmic reticulum membrane</location>
    </subcellularLocation>
</comment>